<organism evidence="1">
    <name type="scientific">Burkholderia stagnalis</name>
    <dbReference type="NCBI Taxonomy" id="1503054"/>
    <lineage>
        <taxon>Bacteria</taxon>
        <taxon>Pseudomonadati</taxon>
        <taxon>Pseudomonadota</taxon>
        <taxon>Betaproteobacteria</taxon>
        <taxon>Burkholderiales</taxon>
        <taxon>Burkholderiaceae</taxon>
        <taxon>Burkholderia</taxon>
        <taxon>Burkholderia cepacia complex</taxon>
    </lineage>
</organism>
<dbReference type="EMBL" id="LPHB01000007">
    <property type="protein sequence ID" value="KWA67991.1"/>
    <property type="molecule type" value="Genomic_DNA"/>
</dbReference>
<dbReference type="AlphaFoldDB" id="A0A106PGZ2"/>
<reference evidence="1 2" key="1">
    <citation type="submission" date="2015-11" db="EMBL/GenBank/DDBJ databases">
        <title>Expanding the genomic diversity of Burkholderia species for the development of highly accurate diagnostics.</title>
        <authorList>
            <person name="Sahl J."/>
            <person name="Keim P."/>
            <person name="Wagner D."/>
        </authorList>
    </citation>
    <scope>NUCLEOTIDE SEQUENCE [LARGE SCALE GENOMIC DNA]</scope>
    <source>
        <strain evidence="1 2">MSMB1960WGS</strain>
    </source>
</reference>
<evidence type="ECO:0000313" key="1">
    <source>
        <dbReference type="EMBL" id="KWA67991.1"/>
    </source>
</evidence>
<protein>
    <submittedName>
        <fullName evidence="1">Uncharacterized protein</fullName>
    </submittedName>
</protein>
<proteinExistence type="predicted"/>
<dbReference type="KEGG" id="bstg:WT74_27670"/>
<sequence>MIRMLYLIPAAIAAWVVASRYGALAGGAAAVVALIAPAVILSRLAKRDAHDQPVPAGDAAHVRRLAVPGAARALFDELRREIERYVEVDAGTDGSTVAMVSAGAAMTGDDDALFVFRSHDRAWSGFRCGGDSFRFRHGAILTVGIFAIDSVRAPGAGSCQGVLWFDVKPRNMPAEINEPYMKRAFFALGPDCGDSLEPMREWARVLEEIATALDAKFDVAVYSDV</sequence>
<name>A0A106PGZ2_9BURK</name>
<accession>A0A106PGZ2</accession>
<gene>
    <name evidence="1" type="ORF">WT44_02510</name>
</gene>
<comment type="caution">
    <text evidence="1">The sequence shown here is derived from an EMBL/GenBank/DDBJ whole genome shotgun (WGS) entry which is preliminary data.</text>
</comment>
<evidence type="ECO:0000313" key="2">
    <source>
        <dbReference type="Proteomes" id="UP000068603"/>
    </source>
</evidence>
<dbReference type="Proteomes" id="UP000068603">
    <property type="component" value="Unassembled WGS sequence"/>
</dbReference>